<reference evidence="1 2" key="1">
    <citation type="submission" date="2019-02" db="EMBL/GenBank/DDBJ databases">
        <title>Deep-cultivation of Planctomycetes and their phenomic and genomic characterization uncovers novel biology.</title>
        <authorList>
            <person name="Wiegand S."/>
            <person name="Jogler M."/>
            <person name="Boedeker C."/>
            <person name="Pinto D."/>
            <person name="Vollmers J."/>
            <person name="Rivas-Marin E."/>
            <person name="Kohn T."/>
            <person name="Peeters S.H."/>
            <person name="Heuer A."/>
            <person name="Rast P."/>
            <person name="Oberbeckmann S."/>
            <person name="Bunk B."/>
            <person name="Jeske O."/>
            <person name="Meyerdierks A."/>
            <person name="Storesund J.E."/>
            <person name="Kallscheuer N."/>
            <person name="Luecker S."/>
            <person name="Lage O.M."/>
            <person name="Pohl T."/>
            <person name="Merkel B.J."/>
            <person name="Hornburger P."/>
            <person name="Mueller R.-W."/>
            <person name="Bruemmer F."/>
            <person name="Labrenz M."/>
            <person name="Spormann A.M."/>
            <person name="Op den Camp H."/>
            <person name="Overmann J."/>
            <person name="Amann R."/>
            <person name="Jetten M.S.M."/>
            <person name="Mascher T."/>
            <person name="Medema M.H."/>
            <person name="Devos D.P."/>
            <person name="Kaster A.-K."/>
            <person name="Ovreas L."/>
            <person name="Rohde M."/>
            <person name="Galperin M.Y."/>
            <person name="Jogler C."/>
        </authorList>
    </citation>
    <scope>NUCLEOTIDE SEQUENCE [LARGE SCALE GENOMIC DNA]</scope>
    <source>
        <strain evidence="1 2">HG66A1</strain>
    </source>
</reference>
<proteinExistence type="predicted"/>
<name>A0A517PQ29_9PLAN</name>
<dbReference type="EMBL" id="CP036266">
    <property type="protein sequence ID" value="QDT21459.1"/>
    <property type="molecule type" value="Genomic_DNA"/>
</dbReference>
<protein>
    <submittedName>
        <fullName evidence="1">Uncharacterized protein</fullName>
    </submittedName>
</protein>
<sequence>MTVFPVSLPAYSTYFHTGKLGSAVFCALSLSQMFTPRLDEENWHCQESLFKAIKVLRGKHFLSKIRMGRVTRKFAGFHFLSPVIMHTLPPLLSQRVSGGAWFVKESLQSQPALYLLKRNNQTASAQLIHFRQPLIPAFDMPAHQFFNRGSITAAERVDQFLMAVDCDFLDAAGDLFMTTM</sequence>
<accession>A0A517PQ29</accession>
<evidence type="ECO:0000313" key="2">
    <source>
        <dbReference type="Proteomes" id="UP000320421"/>
    </source>
</evidence>
<organism evidence="1 2">
    <name type="scientific">Gimesia chilikensis</name>
    <dbReference type="NCBI Taxonomy" id="2605989"/>
    <lineage>
        <taxon>Bacteria</taxon>
        <taxon>Pseudomonadati</taxon>
        <taxon>Planctomycetota</taxon>
        <taxon>Planctomycetia</taxon>
        <taxon>Planctomycetales</taxon>
        <taxon>Planctomycetaceae</taxon>
        <taxon>Gimesia</taxon>
    </lineage>
</organism>
<evidence type="ECO:0000313" key="1">
    <source>
        <dbReference type="EMBL" id="QDT21459.1"/>
    </source>
</evidence>
<dbReference type="Proteomes" id="UP000320421">
    <property type="component" value="Chromosome"/>
</dbReference>
<gene>
    <name evidence="1" type="ORF">HG66A1_32600</name>
</gene>
<dbReference type="AlphaFoldDB" id="A0A517PQ29"/>
<keyword evidence="2" id="KW-1185">Reference proteome</keyword>